<dbReference type="RefSeq" id="WP_151537284.1">
    <property type="nucleotide sequence ID" value="NZ_WBOS01000022.1"/>
</dbReference>
<comment type="caution">
    <text evidence="1">The sequence shown here is derived from an EMBL/GenBank/DDBJ whole genome shotgun (WGS) entry which is preliminary data.</text>
</comment>
<dbReference type="Proteomes" id="UP000481030">
    <property type="component" value="Unassembled WGS sequence"/>
</dbReference>
<accession>A0A6L3UZS3</accession>
<dbReference type="EMBL" id="WBOS01000022">
    <property type="protein sequence ID" value="KAB2328986.1"/>
    <property type="molecule type" value="Genomic_DNA"/>
</dbReference>
<name>A0A6L3UZS3_9BACI</name>
<protein>
    <submittedName>
        <fullName evidence="1">Uncharacterized protein</fullName>
    </submittedName>
</protein>
<keyword evidence="2" id="KW-1185">Reference proteome</keyword>
<evidence type="ECO:0000313" key="1">
    <source>
        <dbReference type="EMBL" id="KAB2328986.1"/>
    </source>
</evidence>
<sequence length="61" mass="6922">MNKAENAKIILAALEEYIQIDSSCKELYIKGILKGLAEIEKQGHPKEENYYTSSDGYDIIK</sequence>
<evidence type="ECO:0000313" key="2">
    <source>
        <dbReference type="Proteomes" id="UP000481030"/>
    </source>
</evidence>
<reference evidence="1 2" key="1">
    <citation type="journal article" date="2016" name="Antonie Van Leeuwenhoek">
        <title>Bacillus depressus sp. nov., isolated from soil of a sunflower field.</title>
        <authorList>
            <person name="Wei X."/>
            <person name="Xin D."/>
            <person name="Xin Y."/>
            <person name="Zhang H."/>
            <person name="Wang T."/>
            <person name="Zhang J."/>
        </authorList>
    </citation>
    <scope>NUCLEOTIDE SEQUENCE [LARGE SCALE GENOMIC DNA]</scope>
    <source>
        <strain evidence="1 2">BZ1</strain>
    </source>
</reference>
<dbReference type="AlphaFoldDB" id="A0A6L3UZS3"/>
<gene>
    <name evidence="1" type="ORF">F7731_23845</name>
</gene>
<proteinExistence type="predicted"/>
<dbReference type="OrthoDB" id="3010370at2"/>
<organism evidence="1 2">
    <name type="scientific">Cytobacillus depressus</name>
    <dbReference type="NCBI Taxonomy" id="1602942"/>
    <lineage>
        <taxon>Bacteria</taxon>
        <taxon>Bacillati</taxon>
        <taxon>Bacillota</taxon>
        <taxon>Bacilli</taxon>
        <taxon>Bacillales</taxon>
        <taxon>Bacillaceae</taxon>
        <taxon>Cytobacillus</taxon>
    </lineage>
</organism>